<reference evidence="3" key="1">
    <citation type="submission" date="2016-01" db="EMBL/GenBank/DDBJ databases">
        <authorList>
            <person name="Peeters C."/>
        </authorList>
    </citation>
    <scope>NUCLEOTIDE SEQUENCE</scope>
    <source>
        <strain evidence="3">LMG 29321</strain>
    </source>
</reference>
<gene>
    <name evidence="3" type="ORF">AWB78_08546</name>
</gene>
<dbReference type="SMART" id="SM00507">
    <property type="entry name" value="HNHc"/>
    <property type="match status" value="1"/>
</dbReference>
<feature type="domain" description="Reverse transcriptase" evidence="2">
    <location>
        <begin position="95"/>
        <end position="327"/>
    </location>
</feature>
<dbReference type="CDD" id="cd00085">
    <property type="entry name" value="HNHc"/>
    <property type="match status" value="1"/>
</dbReference>
<dbReference type="EMBL" id="FCOX02000207">
    <property type="protein sequence ID" value="SAL07347.1"/>
    <property type="molecule type" value="Genomic_DNA"/>
</dbReference>
<dbReference type="SUPFAM" id="SSF56672">
    <property type="entry name" value="DNA/RNA polymerases"/>
    <property type="match status" value="1"/>
</dbReference>
<dbReference type="RefSeq" id="WP_062613143.1">
    <property type="nucleotide sequence ID" value="NZ_FCOX02000207.1"/>
</dbReference>
<dbReference type="PROSITE" id="PS50878">
    <property type="entry name" value="RT_POL"/>
    <property type="match status" value="1"/>
</dbReference>
<dbReference type="Pfam" id="PF08388">
    <property type="entry name" value="GIIM"/>
    <property type="match status" value="1"/>
</dbReference>
<sequence>MTGQQLGTGASSDRAMHWHGIDWAKCHREVRRLQARIVKAQLAGRHGKVKALQWLLTHSFSGKALAVKRVTENRGKRTPGVDGLIWSTPKSKLEAVLSLKRRGYQPRPLRRIFIPKANGKQRPLGIPCMVDRAQQALHLLALEPVAETTADPNSYGFRSVRSTADAIEQCFRALARSDTAPWILEADIRSCFDEISHDWLVANIPTDKVTLQKWLKAGYLHNRVLHSTQAGTPQGGIVSPVLMNMTLDGLERALHARFGRQARNPTKVHIVRYADDFIVTGATREVLADEVQPMVEQFLAERGLSLSPAKTRITHIDDGFDFLGMNVRKYGGKLLIKPARASVQRFLRKLRDTVKNNATARQDRLIRKLNPLIQGWANYHRHVVSKRIFSNVSHAIWQCLWRWARRRHPRRNARWIRAKYFRVVGSNHWVFGTETGKTPGTGEPKLLTLYDIASTPIRRHRKIRAAANPFDPQWESYFEERLGLAMMDSLKGRKRLIRLWLSQERTCPVCQQMITKSSGWRLFHLERVIDGGTDTSRNLLMLHPDCHGIARGQRFSVVKPAPATGL</sequence>
<evidence type="ECO:0000256" key="1">
    <source>
        <dbReference type="ARBA" id="ARBA00034120"/>
    </source>
</evidence>
<keyword evidence="3" id="KW-0808">Transferase</keyword>
<name>A0A158EMZ9_9BURK</name>
<dbReference type="InterPro" id="IPR013597">
    <property type="entry name" value="Mat_intron_G2"/>
</dbReference>
<dbReference type="AlphaFoldDB" id="A0A158EMZ9"/>
<dbReference type="OrthoDB" id="8538592at2"/>
<dbReference type="Proteomes" id="UP000071859">
    <property type="component" value="Unassembled WGS sequence"/>
</dbReference>
<evidence type="ECO:0000259" key="2">
    <source>
        <dbReference type="PROSITE" id="PS50878"/>
    </source>
</evidence>
<keyword evidence="3" id="KW-0548">Nucleotidyltransferase</keyword>
<keyword evidence="4" id="KW-1185">Reference proteome</keyword>
<protein>
    <submittedName>
        <fullName evidence="3">RNA-directed DNA polymerase</fullName>
    </submittedName>
</protein>
<dbReference type="GO" id="GO:0003964">
    <property type="term" value="F:RNA-directed DNA polymerase activity"/>
    <property type="evidence" value="ECO:0007669"/>
    <property type="project" value="UniProtKB-KW"/>
</dbReference>
<evidence type="ECO:0000313" key="4">
    <source>
        <dbReference type="Proteomes" id="UP000071859"/>
    </source>
</evidence>
<dbReference type="PANTHER" id="PTHR34047">
    <property type="entry name" value="NUCLEAR INTRON MATURASE 1, MITOCHONDRIAL-RELATED"/>
    <property type="match status" value="1"/>
</dbReference>
<dbReference type="Pfam" id="PF13655">
    <property type="entry name" value="RVT_N"/>
    <property type="match status" value="1"/>
</dbReference>
<dbReference type="CDD" id="cd01651">
    <property type="entry name" value="RT_G2_intron"/>
    <property type="match status" value="1"/>
</dbReference>
<dbReference type="InterPro" id="IPR000477">
    <property type="entry name" value="RT_dom"/>
</dbReference>
<dbReference type="InterPro" id="IPR043502">
    <property type="entry name" value="DNA/RNA_pol_sf"/>
</dbReference>
<dbReference type="InterPro" id="IPR003615">
    <property type="entry name" value="HNH_nuc"/>
</dbReference>
<accession>A0A158EMZ9</accession>
<dbReference type="PANTHER" id="PTHR34047:SF10">
    <property type="entry name" value="GROUP II INTRON-ASSOCIATED OPEN READING FRAME"/>
    <property type="match status" value="1"/>
</dbReference>
<dbReference type="Pfam" id="PF00078">
    <property type="entry name" value="RVT_1"/>
    <property type="match status" value="1"/>
</dbReference>
<comment type="similarity">
    <text evidence="1">Belongs to the bacterial reverse transcriptase family.</text>
</comment>
<dbReference type="InterPro" id="IPR030931">
    <property type="entry name" value="Group_II_RT_mat"/>
</dbReference>
<organism evidence="3 4">
    <name type="scientific">Caballeronia calidae</name>
    <dbReference type="NCBI Taxonomy" id="1777139"/>
    <lineage>
        <taxon>Bacteria</taxon>
        <taxon>Pseudomonadati</taxon>
        <taxon>Pseudomonadota</taxon>
        <taxon>Betaproteobacteria</taxon>
        <taxon>Burkholderiales</taxon>
        <taxon>Burkholderiaceae</taxon>
        <taxon>Caballeronia</taxon>
    </lineage>
</organism>
<comment type="caution">
    <text evidence="3">The sequence shown here is derived from an EMBL/GenBank/DDBJ whole genome shotgun (WGS) entry which is preliminary data.</text>
</comment>
<proteinExistence type="inferred from homology"/>
<evidence type="ECO:0000313" key="3">
    <source>
        <dbReference type="EMBL" id="SAL07347.1"/>
    </source>
</evidence>
<dbReference type="NCBIfam" id="TIGR04416">
    <property type="entry name" value="group_II_RT_mat"/>
    <property type="match status" value="1"/>
</dbReference>
<keyword evidence="3" id="KW-0695">RNA-directed DNA polymerase</keyword>
<dbReference type="InterPro" id="IPR051083">
    <property type="entry name" value="GrpII_Intron_Splice-Mob/Def"/>
</dbReference>
<dbReference type="InterPro" id="IPR025960">
    <property type="entry name" value="RVT_N"/>
</dbReference>